<sequence length="249" mass="29016">MEKLNKLSHNQEHILVFDCEFWHVFDKIENVYYLPNRDFFFLPREIAGFLLLKDNSGNWKIHNKFFVALDCPLKDIALPISKFSAVTLDSAIKLDQIQESIGMDWVDAHESILDSTQKKLLLQALKIYKNDPQIKKVHQPITWINKFMKLYSQSTIIVKGHEDINALKNLCTIKNFDYKDPSFTVDIALWNKKSKKVCGSAQLLNTFRCILPKLDRETKKFLELLDFDQAHNPMTDASMTLIVAMYTTR</sequence>
<dbReference type="EMBL" id="MN740468">
    <property type="protein sequence ID" value="QHU28012.1"/>
    <property type="molecule type" value="Genomic_DNA"/>
</dbReference>
<dbReference type="AlphaFoldDB" id="A0A6C0LFS9"/>
<proteinExistence type="predicted"/>
<name>A0A6C0LFS9_9ZZZZ</name>
<protein>
    <recommendedName>
        <fullName evidence="2">Exonuclease domain-containing protein</fullName>
    </recommendedName>
</protein>
<evidence type="ECO:0000313" key="1">
    <source>
        <dbReference type="EMBL" id="QHU28012.1"/>
    </source>
</evidence>
<reference evidence="1" key="1">
    <citation type="journal article" date="2020" name="Nature">
        <title>Giant virus diversity and host interactions through global metagenomics.</title>
        <authorList>
            <person name="Schulz F."/>
            <person name="Roux S."/>
            <person name="Paez-Espino D."/>
            <person name="Jungbluth S."/>
            <person name="Walsh D.A."/>
            <person name="Denef V.J."/>
            <person name="McMahon K.D."/>
            <person name="Konstantinidis K.T."/>
            <person name="Eloe-Fadrosh E.A."/>
            <person name="Kyrpides N.C."/>
            <person name="Woyke T."/>
        </authorList>
    </citation>
    <scope>NUCLEOTIDE SEQUENCE</scope>
    <source>
        <strain evidence="1">GVMAG-M-3300027770-17</strain>
    </source>
</reference>
<evidence type="ECO:0008006" key="2">
    <source>
        <dbReference type="Google" id="ProtNLM"/>
    </source>
</evidence>
<accession>A0A6C0LFS9</accession>
<organism evidence="1">
    <name type="scientific">viral metagenome</name>
    <dbReference type="NCBI Taxonomy" id="1070528"/>
    <lineage>
        <taxon>unclassified sequences</taxon>
        <taxon>metagenomes</taxon>
        <taxon>organismal metagenomes</taxon>
    </lineage>
</organism>